<dbReference type="Proteomes" id="UP000784294">
    <property type="component" value="Unassembled WGS sequence"/>
</dbReference>
<accession>A0A3S5BTL0</accession>
<evidence type="ECO:0000313" key="1">
    <source>
        <dbReference type="EMBL" id="VEL39296.1"/>
    </source>
</evidence>
<organism evidence="1 2">
    <name type="scientific">Protopolystoma xenopodis</name>
    <dbReference type="NCBI Taxonomy" id="117903"/>
    <lineage>
        <taxon>Eukaryota</taxon>
        <taxon>Metazoa</taxon>
        <taxon>Spiralia</taxon>
        <taxon>Lophotrochozoa</taxon>
        <taxon>Platyhelminthes</taxon>
        <taxon>Monogenea</taxon>
        <taxon>Polyopisthocotylea</taxon>
        <taxon>Polystomatidea</taxon>
        <taxon>Polystomatidae</taxon>
        <taxon>Protopolystoma</taxon>
    </lineage>
</organism>
<protein>
    <submittedName>
        <fullName evidence="1">Uncharacterized protein</fullName>
    </submittedName>
</protein>
<reference evidence="1" key="1">
    <citation type="submission" date="2018-11" db="EMBL/GenBank/DDBJ databases">
        <authorList>
            <consortium name="Pathogen Informatics"/>
        </authorList>
    </citation>
    <scope>NUCLEOTIDE SEQUENCE</scope>
</reference>
<sequence length="132" mass="14237">MQPEWFTPQTMGLCVRIWPQCPNESVLTSPDNKALQHACIGNRVVPVSIASVGSTCFSRPPRAHRAALLSLPAAASSARLAMPTSRVGPLTRGPSTGGYAPVNAPTLDVVMATRVEEAKLTKLPKRKRYEPF</sequence>
<comment type="caution">
    <text evidence="1">The sequence shown here is derived from an EMBL/GenBank/DDBJ whole genome shotgun (WGS) entry which is preliminary data.</text>
</comment>
<gene>
    <name evidence="1" type="ORF">PXEA_LOCUS32736</name>
</gene>
<dbReference type="EMBL" id="CAAALY010260740">
    <property type="protein sequence ID" value="VEL39296.1"/>
    <property type="molecule type" value="Genomic_DNA"/>
</dbReference>
<dbReference type="AlphaFoldDB" id="A0A3S5BTL0"/>
<proteinExistence type="predicted"/>
<keyword evidence="2" id="KW-1185">Reference proteome</keyword>
<name>A0A3S5BTL0_9PLAT</name>
<evidence type="ECO:0000313" key="2">
    <source>
        <dbReference type="Proteomes" id="UP000784294"/>
    </source>
</evidence>